<keyword evidence="1" id="KW-0812">Transmembrane</keyword>
<keyword evidence="1" id="KW-0472">Membrane</keyword>
<reference evidence="2 3" key="1">
    <citation type="submission" date="2018-12" db="EMBL/GenBank/DDBJ databases">
        <title>Deinococcus radiophilus ATCC 27603 genome sequencing and assembly.</title>
        <authorList>
            <person name="Maclea K.S."/>
            <person name="Maynard C.R."/>
        </authorList>
    </citation>
    <scope>NUCLEOTIDE SEQUENCE [LARGE SCALE GENOMIC DNA]</scope>
    <source>
        <strain evidence="2 3">ATCC 27603</strain>
    </source>
</reference>
<feature type="transmembrane region" description="Helical" evidence="1">
    <location>
        <begin position="131"/>
        <end position="150"/>
    </location>
</feature>
<dbReference type="RefSeq" id="WP_126351709.1">
    <property type="nucleotide sequence ID" value="NZ_RXPE01000007.1"/>
</dbReference>
<feature type="transmembrane region" description="Helical" evidence="1">
    <location>
        <begin position="20"/>
        <end position="40"/>
    </location>
</feature>
<evidence type="ECO:0000313" key="2">
    <source>
        <dbReference type="EMBL" id="RTR28317.1"/>
    </source>
</evidence>
<comment type="caution">
    <text evidence="2">The sequence shown here is derived from an EMBL/GenBank/DDBJ whole genome shotgun (WGS) entry which is preliminary data.</text>
</comment>
<protein>
    <recommendedName>
        <fullName evidence="4">DoxX family membrane protein</fullName>
    </recommendedName>
</protein>
<keyword evidence="3" id="KW-1185">Reference proteome</keyword>
<dbReference type="OrthoDB" id="102112at2"/>
<accession>A0A3S0KDU0</accession>
<dbReference type="EMBL" id="RXPE01000007">
    <property type="protein sequence ID" value="RTR28317.1"/>
    <property type="molecule type" value="Genomic_DNA"/>
</dbReference>
<name>A0A3S0KDU0_9DEIO</name>
<dbReference type="Proteomes" id="UP000277766">
    <property type="component" value="Unassembled WGS sequence"/>
</dbReference>
<sequence>MHKSWPPLLPTGSGDTLFDWTLAALLLVIALVAGTAWTAFQRKVSSQHVPVLSGLLRFFLAYSLLSYGLIKFNFGQFGLLNDWQLTATYGESSPMGLLWRFMATSPGYQWLAGVAEVLPALLLLHRRTVTLGALLAAVTMTNVLALNLFFDVPVKLFSAHLLLTALVLAAADLPRLWAFAQGKAVAALPSTLQPALWRWGSWLPTVLILAGVGIHAQRGLSELADQRTETQGTPSLLKSRGFHLVSPKPFNR</sequence>
<evidence type="ECO:0008006" key="4">
    <source>
        <dbReference type="Google" id="ProtNLM"/>
    </source>
</evidence>
<evidence type="ECO:0000313" key="3">
    <source>
        <dbReference type="Proteomes" id="UP000277766"/>
    </source>
</evidence>
<gene>
    <name evidence="2" type="ORF">EJ104_05235</name>
</gene>
<evidence type="ECO:0000256" key="1">
    <source>
        <dbReference type="SAM" id="Phobius"/>
    </source>
</evidence>
<organism evidence="2 3">
    <name type="scientific">Deinococcus radiophilus</name>
    <dbReference type="NCBI Taxonomy" id="32062"/>
    <lineage>
        <taxon>Bacteria</taxon>
        <taxon>Thermotogati</taxon>
        <taxon>Deinococcota</taxon>
        <taxon>Deinococci</taxon>
        <taxon>Deinococcales</taxon>
        <taxon>Deinococcaceae</taxon>
        <taxon>Deinococcus</taxon>
    </lineage>
</organism>
<feature type="transmembrane region" description="Helical" evidence="1">
    <location>
        <begin position="52"/>
        <end position="70"/>
    </location>
</feature>
<feature type="transmembrane region" description="Helical" evidence="1">
    <location>
        <begin position="156"/>
        <end position="173"/>
    </location>
</feature>
<keyword evidence="1" id="KW-1133">Transmembrane helix</keyword>
<dbReference type="AlphaFoldDB" id="A0A3S0KDU0"/>
<proteinExistence type="predicted"/>